<proteinExistence type="predicted"/>
<organism evidence="2 3">
    <name type="scientific">Parascaris univalens</name>
    <name type="common">Nematode worm</name>
    <dbReference type="NCBI Taxonomy" id="6257"/>
    <lineage>
        <taxon>Eukaryota</taxon>
        <taxon>Metazoa</taxon>
        <taxon>Ecdysozoa</taxon>
        <taxon>Nematoda</taxon>
        <taxon>Chromadorea</taxon>
        <taxon>Rhabditida</taxon>
        <taxon>Spirurina</taxon>
        <taxon>Ascaridomorpha</taxon>
        <taxon>Ascaridoidea</taxon>
        <taxon>Ascarididae</taxon>
        <taxon>Parascaris</taxon>
    </lineage>
</organism>
<sequence>VEQSARNKSKKIERRTRVMVVIAVITVHAMKYVSKIHFGMDIVSHGMDEISAVSATNIDHHSTKHLV</sequence>
<protein>
    <submittedName>
        <fullName evidence="3">Uncharacterized protein</fullName>
    </submittedName>
</protein>
<feature type="transmembrane region" description="Helical" evidence="1">
    <location>
        <begin position="16"/>
        <end position="34"/>
    </location>
</feature>
<keyword evidence="2" id="KW-1185">Reference proteome</keyword>
<keyword evidence="1" id="KW-0812">Transmembrane</keyword>
<keyword evidence="1" id="KW-0472">Membrane</keyword>
<name>A0A915B6X9_PARUN</name>
<dbReference type="Proteomes" id="UP000887569">
    <property type="component" value="Unplaced"/>
</dbReference>
<keyword evidence="1" id="KW-1133">Transmembrane helix</keyword>
<dbReference type="WBParaSite" id="PgR027_g055_t01">
    <property type="protein sequence ID" value="PgR027_g055_t01"/>
    <property type="gene ID" value="PgR027_g055"/>
</dbReference>
<evidence type="ECO:0000313" key="3">
    <source>
        <dbReference type="WBParaSite" id="PgR027_g055_t01"/>
    </source>
</evidence>
<dbReference type="AlphaFoldDB" id="A0A915B6X9"/>
<reference evidence="3" key="1">
    <citation type="submission" date="2022-11" db="UniProtKB">
        <authorList>
            <consortium name="WormBaseParasite"/>
        </authorList>
    </citation>
    <scope>IDENTIFICATION</scope>
</reference>
<evidence type="ECO:0000313" key="2">
    <source>
        <dbReference type="Proteomes" id="UP000887569"/>
    </source>
</evidence>
<accession>A0A915B6X9</accession>
<evidence type="ECO:0000256" key="1">
    <source>
        <dbReference type="SAM" id="Phobius"/>
    </source>
</evidence>